<dbReference type="AlphaFoldDB" id="A0A9D0Z159"/>
<evidence type="ECO:0008006" key="5">
    <source>
        <dbReference type="Google" id="ProtNLM"/>
    </source>
</evidence>
<dbReference type="Proteomes" id="UP000886796">
    <property type="component" value="Unassembled WGS sequence"/>
</dbReference>
<gene>
    <name evidence="3" type="ORF">IAB74_00690</name>
</gene>
<reference evidence="3" key="2">
    <citation type="journal article" date="2021" name="PeerJ">
        <title>Extensive microbial diversity within the chicken gut microbiome revealed by metagenomics and culture.</title>
        <authorList>
            <person name="Gilroy R."/>
            <person name="Ravi A."/>
            <person name="Getino M."/>
            <person name="Pursley I."/>
            <person name="Horton D.L."/>
            <person name="Alikhan N.F."/>
            <person name="Baker D."/>
            <person name="Gharbi K."/>
            <person name="Hall N."/>
            <person name="Watson M."/>
            <person name="Adriaenssens E.M."/>
            <person name="Foster-Nyarko E."/>
            <person name="Jarju S."/>
            <person name="Secka A."/>
            <person name="Antonio M."/>
            <person name="Oren A."/>
            <person name="Chaudhuri R.R."/>
            <person name="La Ragione R."/>
            <person name="Hildebrand F."/>
            <person name="Pallen M.J."/>
        </authorList>
    </citation>
    <scope>NUCLEOTIDE SEQUENCE</scope>
    <source>
        <strain evidence="3">13361</strain>
    </source>
</reference>
<keyword evidence="2" id="KW-0732">Signal</keyword>
<name>A0A9D0Z159_9FIRM</name>
<evidence type="ECO:0000256" key="2">
    <source>
        <dbReference type="SAM" id="SignalP"/>
    </source>
</evidence>
<organism evidence="3 4">
    <name type="scientific">Candidatus Faecousia excrementigallinarum</name>
    <dbReference type="NCBI Taxonomy" id="2840806"/>
    <lineage>
        <taxon>Bacteria</taxon>
        <taxon>Bacillati</taxon>
        <taxon>Bacillota</taxon>
        <taxon>Clostridia</taxon>
        <taxon>Eubacteriales</taxon>
        <taxon>Oscillospiraceae</taxon>
        <taxon>Faecousia</taxon>
    </lineage>
</organism>
<dbReference type="EMBL" id="DVFK01000011">
    <property type="protein sequence ID" value="HIQ67014.1"/>
    <property type="molecule type" value="Genomic_DNA"/>
</dbReference>
<feature type="region of interest" description="Disordered" evidence="1">
    <location>
        <begin position="27"/>
        <end position="72"/>
    </location>
</feature>
<protein>
    <recommendedName>
        <fullName evidence="5">DUF5050 domain-containing protein</fullName>
    </recommendedName>
</protein>
<evidence type="ECO:0000313" key="3">
    <source>
        <dbReference type="EMBL" id="HIQ67014.1"/>
    </source>
</evidence>
<accession>A0A9D0Z159</accession>
<dbReference type="SUPFAM" id="SSF82171">
    <property type="entry name" value="DPP6 N-terminal domain-like"/>
    <property type="match status" value="1"/>
</dbReference>
<evidence type="ECO:0000256" key="1">
    <source>
        <dbReference type="SAM" id="MobiDB-lite"/>
    </source>
</evidence>
<evidence type="ECO:0000313" key="4">
    <source>
        <dbReference type="Proteomes" id="UP000886796"/>
    </source>
</evidence>
<feature type="chain" id="PRO_5038416032" description="DUF5050 domain-containing protein" evidence="2">
    <location>
        <begin position="21"/>
        <end position="437"/>
    </location>
</feature>
<feature type="signal peptide" evidence="2">
    <location>
        <begin position="1"/>
        <end position="20"/>
    </location>
</feature>
<reference evidence="3" key="1">
    <citation type="submission" date="2020-10" db="EMBL/GenBank/DDBJ databases">
        <authorList>
            <person name="Gilroy R."/>
        </authorList>
    </citation>
    <scope>NUCLEOTIDE SEQUENCE</scope>
    <source>
        <strain evidence="3">13361</strain>
    </source>
</reference>
<sequence length="437" mass="49148">MFKRLMCVVLTLCLALCCWGCTQTPGPDSTTGTVPGETTEAGGPVTAPTVPEGAPKPETTEMNTAPETFPYPTENVDAASLRGHGAIASGSNGYYSGRQTLKYTDMDSWKTISLCPQPGCTHQDETCHAWMGENVSQLCDYHGSLYAITEDGNAGFQFLSKDPATGERKILGQWEAEDEWEYYEQVILGNFSDGRCTIITILQHINPEEEDWTETHKYIYDFTAGTWEELPQEYTDIQWSVAGIYGDFLLLSHRDKQLTEEEYTNRGYDSDGVSYEEYLQNYVPAQIRLYNLKTREYKTIASEEEGLILSGDPALTYGYTYIYQKGNDICLYDLQTQTERVAITMERVINFWLLDHKVFLIQSFNGKPDSGCYVYFMDMEGGPLYLLPNGGSTDSMEFGIIVEGDGFFIGTYRSGMSIISKADFYADRYDQSRTGGY</sequence>
<comment type="caution">
    <text evidence="3">The sequence shown here is derived from an EMBL/GenBank/DDBJ whole genome shotgun (WGS) entry which is preliminary data.</text>
</comment>
<proteinExistence type="predicted"/>